<evidence type="ECO:0000256" key="3">
    <source>
        <dbReference type="ARBA" id="ARBA00022490"/>
    </source>
</evidence>
<feature type="compositionally biased region" description="Polar residues" evidence="11">
    <location>
        <begin position="1347"/>
        <end position="1361"/>
    </location>
</feature>
<reference evidence="13" key="1">
    <citation type="submission" date="2023-09" db="UniProtKB">
        <authorList>
            <consortium name="Ensembl"/>
        </authorList>
    </citation>
    <scope>IDENTIFICATION</scope>
</reference>
<dbReference type="CDD" id="cd00130">
    <property type="entry name" value="PAS"/>
    <property type="match status" value="1"/>
</dbReference>
<evidence type="ECO:0000256" key="11">
    <source>
        <dbReference type="SAM" id="MobiDB-lite"/>
    </source>
</evidence>
<keyword evidence="8" id="KW-0539">Nucleus</keyword>
<dbReference type="GO" id="GO:0001222">
    <property type="term" value="F:transcription corepressor binding"/>
    <property type="evidence" value="ECO:0007669"/>
    <property type="project" value="TreeGrafter"/>
</dbReference>
<feature type="compositionally biased region" description="Low complexity" evidence="11">
    <location>
        <begin position="98"/>
        <end position="108"/>
    </location>
</feature>
<feature type="compositionally biased region" description="Low complexity" evidence="11">
    <location>
        <begin position="1021"/>
        <end position="1031"/>
    </location>
</feature>
<dbReference type="GeneTree" id="ENSGT00940000156342"/>
<dbReference type="FunFam" id="3.30.450.20:FF:000004">
    <property type="entry name" value="Period circadian protein homolog 3"/>
    <property type="match status" value="1"/>
</dbReference>
<feature type="compositionally biased region" description="Low complexity" evidence="11">
    <location>
        <begin position="134"/>
        <end position="166"/>
    </location>
</feature>
<evidence type="ECO:0000256" key="7">
    <source>
        <dbReference type="ARBA" id="ARBA00023163"/>
    </source>
</evidence>
<dbReference type="PROSITE" id="PS50112">
    <property type="entry name" value="PAS"/>
    <property type="match status" value="1"/>
</dbReference>
<dbReference type="CTD" id="8864"/>
<dbReference type="InterPro" id="IPR000014">
    <property type="entry name" value="PAS"/>
</dbReference>
<accession>A0A3B4G163</accession>
<dbReference type="Pfam" id="PF21353">
    <property type="entry name" value="Per3-like_PAS-A"/>
    <property type="match status" value="1"/>
</dbReference>
<dbReference type="GO" id="GO:0043153">
    <property type="term" value="P:entrainment of circadian clock by photoperiod"/>
    <property type="evidence" value="ECO:0007669"/>
    <property type="project" value="TreeGrafter"/>
</dbReference>
<dbReference type="FunFam" id="3.30.450.20:FF:000013">
    <property type="entry name" value="Period circadian protein homolog 2"/>
    <property type="match status" value="1"/>
</dbReference>
<evidence type="ECO:0000256" key="9">
    <source>
        <dbReference type="ARBA" id="ARBA00039684"/>
    </source>
</evidence>
<feature type="domain" description="PAS" evidence="12">
    <location>
        <begin position="424"/>
        <end position="467"/>
    </location>
</feature>
<evidence type="ECO:0000313" key="13">
    <source>
        <dbReference type="Ensembl" id="ENSPNYP00000015453.1"/>
    </source>
</evidence>
<dbReference type="Pfam" id="PF12114">
    <property type="entry name" value="Period_C"/>
    <property type="match status" value="2"/>
</dbReference>
<dbReference type="InterPro" id="IPR013655">
    <property type="entry name" value="PAS_fold_3"/>
</dbReference>
<dbReference type="SUPFAM" id="SSF55785">
    <property type="entry name" value="PYP-like sensor domain (PAS domain)"/>
    <property type="match status" value="1"/>
</dbReference>
<dbReference type="GO" id="GO:0005634">
    <property type="term" value="C:nucleus"/>
    <property type="evidence" value="ECO:0007669"/>
    <property type="project" value="UniProtKB-SubCell"/>
</dbReference>
<dbReference type="PANTHER" id="PTHR11269">
    <property type="entry name" value="PERIOD CIRCADIAN PROTEIN"/>
    <property type="match status" value="1"/>
</dbReference>
<keyword evidence="7" id="KW-0804">Transcription</keyword>
<sequence>MSEDSDSKPYCFPGLEDQDGASSCRASTSCNSIPRGDPGCSSMAQLHRMGAFSQGRPDLGLPSEGSDSSDQDPPASPDNHRKNTRSRSLPEEDVEMKSSGSSGSGTESHGNESHGNDSNGHESMGSSTGNSKDSALLESSESNKSLNSHSPSPPSSSNAFSLLSSEQDNPSTSGCSSEESAKAKTQKEVIKTLKELKFHLPADKRHNNKSTTLNTLKYALRCVKQVEANEEYYQLLMINDSQPSGLDVSSYTIEEIDSITSEYTLKNNDMFAVAVSLITGRIVYISDQAASILNCKRDVFRNTKFVEFLTPQDVSVFYSFTTPYHLPSWSMCTGAESSPPDCMQEKSFFCRISGGKECEGDLQYYPFRMTPYLMKVQDTVHTEDQFCCLLLAERVHSGYDAPRIPTDKQIFTTTHSPSCVFQDVDERAVPLLGYLPQDLIGTPVLCHLHPSDRPIMLAIHRKILQCAGQPFDHSSIRFCARNGEYIILDTSWSSFVNPWSRKVSFVIGRHKVRMGPVNEDIFMGPVSGVREVKTMDSDVQEITEQIHRLLLQPVHNSGSSGYGSLHSNDHFLEIGSSNESLSYNKMHQEEEDMRGKARPRTFQEICKGIHLQKREEQQTAKPDNKKSNAKSVQKKSQAVVRPKDSAANWKEAGSPMEESRASFQEDLAFNDQTVYSYQQISCLDSVIRYLESCNVPITMKRKCQSLSNTTSSNSDEDKQKESSSMQLSNEIIEDVPGAGEVAESSQNLAAPPCAFSPPSQERECYKKLGLTKQVLAAHTQKEEQAFLCHFRELRRLSPLEANCSEYLERQKEQIGSDVAPAVRPKQGGAFAEPTTRRSTRNKKTKSKRAKQVESSDSTASHQGPQLQRPSFPNYSLNQTSWSPSEATQSAFPMAYPTVMPGYPLQVYPRAESIGPRTDTTTQNFRDSQGAQATPGPSSIHSAPYTSPMVTPIVALVLPNYLYPVMGPGPPPQQPVYQAETGVFPTQTLPFAQAAFPFPPSFSGQTQFNVQTNFTPPQAAGSSTPSFCFPPSSEIPKPSVEGQSRSSTPQSGGAEGQASPRLFQSRCSSPLNLLELELNVDRQDGAMLPSGGRGNTAAEREQTASASQPKERELNQPSLSLLGPPGPLYFGGTACFCERLSWDKVCSRLSAFSNETSSQCDANNSDANSSSSDMLNIILQEDSFSGTGSATSGSMGYRTSASGTSNSGTSEGRTSASGVSESTTSSKYFGSVDSSLHSQKVKGHMSGRDGRRGRMEQSDHITNDIEKVLREDKEKLRLLQKSQPRFSEEQKKELIEVHPWIKKGGLPKAIDIKMCSWCDDALEAATAVQDQPYQDLDESETAGISCHGSPSASDCQTQTAAQ</sequence>
<feature type="compositionally biased region" description="Polar residues" evidence="11">
    <location>
        <begin position="167"/>
        <end position="178"/>
    </location>
</feature>
<dbReference type="GO" id="GO:0000976">
    <property type="term" value="F:transcription cis-regulatory region binding"/>
    <property type="evidence" value="ECO:0007669"/>
    <property type="project" value="TreeGrafter"/>
</dbReference>
<keyword evidence="3" id="KW-0963">Cytoplasm</keyword>
<dbReference type="Proteomes" id="UP000695023">
    <property type="component" value="Unplaced"/>
</dbReference>
<gene>
    <name evidence="15" type="primary">LOC102214448</name>
</gene>
<evidence type="ECO:0000256" key="8">
    <source>
        <dbReference type="ARBA" id="ARBA00023242"/>
    </source>
</evidence>
<feature type="compositionally biased region" description="Basic and acidic residues" evidence="11">
    <location>
        <begin position="1245"/>
        <end position="1258"/>
    </location>
</feature>
<feature type="compositionally biased region" description="Basic and acidic residues" evidence="11">
    <location>
        <begin position="612"/>
        <end position="626"/>
    </location>
</feature>
<dbReference type="InterPro" id="IPR050760">
    <property type="entry name" value="Period_circadian_regulator"/>
</dbReference>
<evidence type="ECO:0000256" key="10">
    <source>
        <dbReference type="ARBA" id="ARBA00042893"/>
    </source>
</evidence>
<dbReference type="GO" id="GO:0032922">
    <property type="term" value="P:circadian regulation of gene expression"/>
    <property type="evidence" value="ECO:0007669"/>
    <property type="project" value="TreeGrafter"/>
</dbReference>
<dbReference type="GO" id="GO:0000122">
    <property type="term" value="P:negative regulation of transcription by RNA polymerase II"/>
    <property type="evidence" value="ECO:0007669"/>
    <property type="project" value="TreeGrafter"/>
</dbReference>
<dbReference type="InterPro" id="IPR048814">
    <property type="entry name" value="Per1-3_PAS-A"/>
</dbReference>
<dbReference type="InterPro" id="IPR035965">
    <property type="entry name" value="PAS-like_dom_sf"/>
</dbReference>
<evidence type="ECO:0000256" key="1">
    <source>
        <dbReference type="ARBA" id="ARBA00004123"/>
    </source>
</evidence>
<feature type="compositionally biased region" description="Polar residues" evidence="11">
    <location>
        <begin position="1040"/>
        <end position="1050"/>
    </location>
</feature>
<dbReference type="Gene3D" id="3.30.450.20">
    <property type="entry name" value="PAS domain"/>
    <property type="match status" value="2"/>
</dbReference>
<dbReference type="PANTHER" id="PTHR11269:SF9">
    <property type="entry name" value="PERIOD CIRCADIAN PROTEIN HOMOLOG 2"/>
    <property type="match status" value="1"/>
</dbReference>
<feature type="region of interest" description="Disordered" evidence="11">
    <location>
        <begin position="813"/>
        <end position="882"/>
    </location>
</feature>
<evidence type="ECO:0000313" key="14">
    <source>
        <dbReference type="Proteomes" id="UP000695023"/>
    </source>
</evidence>
<protein>
    <recommendedName>
        <fullName evidence="9">Period circadian protein homolog 2</fullName>
    </recommendedName>
    <alternativeName>
        <fullName evidence="10">Circadian clock protein PERIOD 2</fullName>
    </alternativeName>
</protein>
<evidence type="ECO:0000313" key="15">
    <source>
        <dbReference type="RefSeq" id="XP_013767892.1"/>
    </source>
</evidence>
<feature type="compositionally biased region" description="Polar residues" evidence="11">
    <location>
        <begin position="124"/>
        <end position="133"/>
    </location>
</feature>
<evidence type="ECO:0000256" key="6">
    <source>
        <dbReference type="ARBA" id="ARBA00023108"/>
    </source>
</evidence>
<keyword evidence="4" id="KW-0677">Repeat</keyword>
<feature type="compositionally biased region" description="Basic residues" evidence="11">
    <location>
        <begin position="837"/>
        <end position="849"/>
    </location>
</feature>
<dbReference type="InterPro" id="IPR022728">
    <property type="entry name" value="Period_circadian-like_C"/>
</dbReference>
<feature type="compositionally biased region" description="Polar residues" evidence="11">
    <location>
        <begin position="20"/>
        <end position="32"/>
    </location>
</feature>
<comment type="subcellular location">
    <subcellularLocation>
        <location evidence="2">Cytoplasm</location>
    </subcellularLocation>
    <subcellularLocation>
        <location evidence="1">Nucleus</location>
    </subcellularLocation>
</comment>
<evidence type="ECO:0000256" key="4">
    <source>
        <dbReference type="ARBA" id="ARBA00022737"/>
    </source>
</evidence>
<feature type="region of interest" description="Disordered" evidence="11">
    <location>
        <begin position="912"/>
        <end position="942"/>
    </location>
</feature>
<name>A0A3B4G163_9CICH</name>
<feature type="region of interest" description="Disordered" evidence="11">
    <location>
        <begin position="1083"/>
        <end position="1116"/>
    </location>
</feature>
<feature type="region of interest" description="Disordered" evidence="11">
    <location>
        <begin position="704"/>
        <end position="727"/>
    </location>
</feature>
<feature type="region of interest" description="Disordered" evidence="11">
    <location>
        <begin position="1331"/>
        <end position="1361"/>
    </location>
</feature>
<dbReference type="Pfam" id="PF23170">
    <property type="entry name" value="bHLH_PER"/>
    <property type="match status" value="1"/>
</dbReference>
<organism evidence="13">
    <name type="scientific">Pundamilia nyererei</name>
    <dbReference type="NCBI Taxonomy" id="303518"/>
    <lineage>
        <taxon>Eukaryota</taxon>
        <taxon>Metazoa</taxon>
        <taxon>Chordata</taxon>
        <taxon>Craniata</taxon>
        <taxon>Vertebrata</taxon>
        <taxon>Euteleostomi</taxon>
        <taxon>Actinopterygii</taxon>
        <taxon>Neopterygii</taxon>
        <taxon>Teleostei</taxon>
        <taxon>Neoteleostei</taxon>
        <taxon>Acanthomorphata</taxon>
        <taxon>Ovalentaria</taxon>
        <taxon>Cichlomorphae</taxon>
        <taxon>Cichliformes</taxon>
        <taxon>Cichlidae</taxon>
        <taxon>African cichlids</taxon>
        <taxon>Pseudocrenilabrinae</taxon>
        <taxon>Haplochromini</taxon>
        <taxon>Pundamilia</taxon>
    </lineage>
</organism>
<feature type="region of interest" description="Disordered" evidence="11">
    <location>
        <begin position="1185"/>
        <end position="1258"/>
    </location>
</feature>
<evidence type="ECO:0000256" key="5">
    <source>
        <dbReference type="ARBA" id="ARBA00023015"/>
    </source>
</evidence>
<keyword evidence="5" id="KW-0805">Transcription regulation</keyword>
<dbReference type="GO" id="GO:0005737">
    <property type="term" value="C:cytoplasm"/>
    <property type="evidence" value="ECO:0007669"/>
    <property type="project" value="UniProtKB-SubCell"/>
</dbReference>
<evidence type="ECO:0000256" key="2">
    <source>
        <dbReference type="ARBA" id="ARBA00004496"/>
    </source>
</evidence>
<proteinExistence type="predicted"/>
<feature type="region of interest" description="Disordered" evidence="11">
    <location>
        <begin position="1007"/>
        <end position="1059"/>
    </location>
</feature>
<keyword evidence="6" id="KW-0090">Biological rhythms</keyword>
<dbReference type="Pfam" id="PF08447">
    <property type="entry name" value="PAS_3"/>
    <property type="match status" value="1"/>
</dbReference>
<dbReference type="InterPro" id="IPR057310">
    <property type="entry name" value="PER1-3_bHLH"/>
</dbReference>
<feature type="region of interest" description="Disordered" evidence="11">
    <location>
        <begin position="611"/>
        <end position="658"/>
    </location>
</feature>
<feature type="region of interest" description="Disordered" evidence="11">
    <location>
        <begin position="1"/>
        <end position="187"/>
    </location>
</feature>
<dbReference type="Ensembl" id="ENSPNYT00000015849.1">
    <property type="protein sequence ID" value="ENSPNYP00000015453.1"/>
    <property type="gene ID" value="ENSPNYG00000011658.1"/>
</dbReference>
<feature type="compositionally biased region" description="Polar residues" evidence="11">
    <location>
        <begin position="852"/>
        <end position="882"/>
    </location>
</feature>
<feature type="compositionally biased region" description="Low complexity" evidence="11">
    <location>
        <begin position="1185"/>
        <end position="1225"/>
    </location>
</feature>
<dbReference type="RefSeq" id="XP_013767892.1">
    <property type="nucleotide sequence ID" value="XM_013912438.1"/>
</dbReference>
<dbReference type="SMART" id="SM00091">
    <property type="entry name" value="PAS"/>
    <property type="match status" value="2"/>
</dbReference>
<feature type="compositionally biased region" description="Polar residues" evidence="11">
    <location>
        <begin position="704"/>
        <end position="713"/>
    </location>
</feature>
<keyword evidence="14" id="KW-1185">Reference proteome</keyword>
<evidence type="ECO:0000259" key="12">
    <source>
        <dbReference type="PROSITE" id="PS50112"/>
    </source>
</evidence>
<feature type="compositionally biased region" description="Polar residues" evidence="11">
    <location>
        <begin position="917"/>
        <end position="942"/>
    </location>
</feature>
<reference evidence="15" key="2">
    <citation type="submission" date="2025-04" db="UniProtKB">
        <authorList>
            <consortium name="RefSeq"/>
        </authorList>
    </citation>
    <scope>IDENTIFICATION</scope>
</reference>